<proteinExistence type="predicted"/>
<reference evidence="1 2" key="1">
    <citation type="journal article" date="2020" name="IScience">
        <title>Genome Sequencing of the Endangered Kingdonia uniflora (Circaeasteraceae, Ranunculales) Reveals Potential Mechanisms of Evolutionary Specialization.</title>
        <authorList>
            <person name="Sun Y."/>
            <person name="Deng T."/>
            <person name="Zhang A."/>
            <person name="Moore M.J."/>
            <person name="Landis J.B."/>
            <person name="Lin N."/>
            <person name="Zhang H."/>
            <person name="Zhang X."/>
            <person name="Huang J."/>
            <person name="Zhang X."/>
            <person name="Sun H."/>
            <person name="Wang H."/>
        </authorList>
    </citation>
    <scope>NUCLEOTIDE SEQUENCE [LARGE SCALE GENOMIC DNA]</scope>
    <source>
        <strain evidence="1">TB1705</strain>
        <tissue evidence="1">Leaf</tissue>
    </source>
</reference>
<keyword evidence="2" id="KW-1185">Reference proteome</keyword>
<dbReference type="EMBL" id="JACGCM010001798">
    <property type="protein sequence ID" value="KAF6149232.1"/>
    <property type="molecule type" value="Genomic_DNA"/>
</dbReference>
<protein>
    <submittedName>
        <fullName evidence="1">Uncharacterized protein</fullName>
    </submittedName>
</protein>
<comment type="caution">
    <text evidence="1">The sequence shown here is derived from an EMBL/GenBank/DDBJ whole genome shotgun (WGS) entry which is preliminary data.</text>
</comment>
<evidence type="ECO:0000313" key="1">
    <source>
        <dbReference type="EMBL" id="KAF6149232.1"/>
    </source>
</evidence>
<accession>A0A7J7M308</accession>
<dbReference type="AlphaFoldDB" id="A0A7J7M308"/>
<gene>
    <name evidence="1" type="ORF">GIB67_026088</name>
</gene>
<name>A0A7J7M308_9MAGN</name>
<evidence type="ECO:0000313" key="2">
    <source>
        <dbReference type="Proteomes" id="UP000541444"/>
    </source>
</evidence>
<sequence>MGNIDLFGLTALRVDITPMVVTSADVHSSSQDFSLPGEEEGPDLGWHMEWAGRHEMLLIHRLRELPPMSSSYGAEEL</sequence>
<dbReference type="Proteomes" id="UP000541444">
    <property type="component" value="Unassembled WGS sequence"/>
</dbReference>
<organism evidence="1 2">
    <name type="scientific">Kingdonia uniflora</name>
    <dbReference type="NCBI Taxonomy" id="39325"/>
    <lineage>
        <taxon>Eukaryota</taxon>
        <taxon>Viridiplantae</taxon>
        <taxon>Streptophyta</taxon>
        <taxon>Embryophyta</taxon>
        <taxon>Tracheophyta</taxon>
        <taxon>Spermatophyta</taxon>
        <taxon>Magnoliopsida</taxon>
        <taxon>Ranunculales</taxon>
        <taxon>Circaeasteraceae</taxon>
        <taxon>Kingdonia</taxon>
    </lineage>
</organism>